<keyword evidence="1" id="KW-1133">Transmembrane helix</keyword>
<reference evidence="2 3" key="1">
    <citation type="submission" date="2022-11" db="EMBL/GenBank/DDBJ databases">
        <title>Minimal conservation of predation-associated metabolite biosynthetic gene clusters underscores biosynthetic potential of Myxococcota including descriptions for ten novel species: Archangium lansinium sp. nov., Myxococcus landrumus sp. nov., Nannocystis bai.</title>
        <authorList>
            <person name="Ahearne A."/>
            <person name="Stevens C."/>
            <person name="Dowd S."/>
        </authorList>
    </citation>
    <scope>NUCLEOTIDE SEQUENCE [LARGE SCALE GENOMIC DNA]</scope>
    <source>
        <strain evidence="2 3">BB15-2</strain>
    </source>
</reference>
<organism evidence="2 3">
    <name type="scientific">Nannocystis bainbridge</name>
    <dbReference type="NCBI Taxonomy" id="2995303"/>
    <lineage>
        <taxon>Bacteria</taxon>
        <taxon>Pseudomonadati</taxon>
        <taxon>Myxococcota</taxon>
        <taxon>Polyangia</taxon>
        <taxon>Nannocystales</taxon>
        <taxon>Nannocystaceae</taxon>
        <taxon>Nannocystis</taxon>
    </lineage>
</organism>
<feature type="transmembrane region" description="Helical" evidence="1">
    <location>
        <begin position="21"/>
        <end position="44"/>
    </location>
</feature>
<dbReference type="EMBL" id="JAQNDL010000002">
    <property type="protein sequence ID" value="MDC0720068.1"/>
    <property type="molecule type" value="Genomic_DNA"/>
</dbReference>
<protein>
    <recommendedName>
        <fullName evidence="4">DUF4175 domain-containing protein</fullName>
    </recommendedName>
</protein>
<comment type="caution">
    <text evidence="2">The sequence shown here is derived from an EMBL/GenBank/DDBJ whole genome shotgun (WGS) entry which is preliminary data.</text>
</comment>
<feature type="transmembrane region" description="Helical" evidence="1">
    <location>
        <begin position="50"/>
        <end position="72"/>
    </location>
</feature>
<gene>
    <name evidence="2" type="ORF">POL25_24425</name>
</gene>
<evidence type="ECO:0000313" key="2">
    <source>
        <dbReference type="EMBL" id="MDC0720068.1"/>
    </source>
</evidence>
<evidence type="ECO:0000313" key="3">
    <source>
        <dbReference type="Proteomes" id="UP001221686"/>
    </source>
</evidence>
<evidence type="ECO:0008006" key="4">
    <source>
        <dbReference type="Google" id="ProtNLM"/>
    </source>
</evidence>
<proteinExistence type="predicted"/>
<name>A0ABT5E2J2_9BACT</name>
<keyword evidence="1" id="KW-0812">Transmembrane</keyword>
<keyword evidence="3" id="KW-1185">Reference proteome</keyword>
<keyword evidence="1" id="KW-0472">Membrane</keyword>
<dbReference type="Proteomes" id="UP001221686">
    <property type="component" value="Unassembled WGS sequence"/>
</dbReference>
<evidence type="ECO:0000256" key="1">
    <source>
        <dbReference type="SAM" id="Phobius"/>
    </source>
</evidence>
<sequence length="173" mass="19743">MSARVDALIAGYRHEVRNRWLLTWASRLISLFLCGLYVYLLMVLGRDDPFYISLNLVGFVTGLSGIVILFYYEVPGVVRALHGPDPALADDAWEAIERLRPQLMPRLLADLNLPPDERPELARTLDRAGVVRLTEARARDRWRTFGPIYLAGFSVALAAYLWLVFTWVPETIR</sequence>
<accession>A0ABT5E2J2</accession>
<dbReference type="RefSeq" id="WP_272088563.1">
    <property type="nucleotide sequence ID" value="NZ_JAQNDL010000002.1"/>
</dbReference>
<feature type="transmembrane region" description="Helical" evidence="1">
    <location>
        <begin position="147"/>
        <end position="168"/>
    </location>
</feature>